<dbReference type="Proteomes" id="UP000655570">
    <property type="component" value="Unassembled WGS sequence"/>
</dbReference>
<accession>A0ABR8U428</accession>
<evidence type="ECO:0000256" key="2">
    <source>
        <dbReference type="SAM" id="Phobius"/>
    </source>
</evidence>
<evidence type="ECO:0008006" key="5">
    <source>
        <dbReference type="Google" id="ProtNLM"/>
    </source>
</evidence>
<feature type="compositionally biased region" description="Low complexity" evidence="1">
    <location>
        <begin position="72"/>
        <end position="105"/>
    </location>
</feature>
<keyword evidence="4" id="KW-1185">Reference proteome</keyword>
<organism evidence="3 4">
    <name type="scientific">Oerskovia merdavium</name>
    <dbReference type="NCBI Taxonomy" id="2762227"/>
    <lineage>
        <taxon>Bacteria</taxon>
        <taxon>Bacillati</taxon>
        <taxon>Actinomycetota</taxon>
        <taxon>Actinomycetes</taxon>
        <taxon>Micrococcales</taxon>
        <taxon>Cellulomonadaceae</taxon>
        <taxon>Oerskovia</taxon>
    </lineage>
</organism>
<dbReference type="RefSeq" id="WP_191805979.1">
    <property type="nucleotide sequence ID" value="NZ_JACSQF010000029.1"/>
</dbReference>
<reference evidence="3 4" key="1">
    <citation type="submission" date="2020-08" db="EMBL/GenBank/DDBJ databases">
        <title>A Genomic Blueprint of the Chicken Gut Microbiome.</title>
        <authorList>
            <person name="Gilroy R."/>
            <person name="Ravi A."/>
            <person name="Getino M."/>
            <person name="Pursley I."/>
            <person name="Horton D.L."/>
            <person name="Alikhan N.-F."/>
            <person name="Baker D."/>
            <person name="Gharbi K."/>
            <person name="Hall N."/>
            <person name="Watson M."/>
            <person name="Adriaenssens E.M."/>
            <person name="Foster-Nyarko E."/>
            <person name="Jarju S."/>
            <person name="Secka A."/>
            <person name="Antonio M."/>
            <person name="Oren A."/>
            <person name="Chaudhuri R."/>
            <person name="La Ragione R.M."/>
            <person name="Hildebrand F."/>
            <person name="Pallen M.J."/>
        </authorList>
    </citation>
    <scope>NUCLEOTIDE SEQUENCE [LARGE SCALE GENOMIC DNA]</scope>
    <source>
        <strain evidence="3 4">Sa2CUA9</strain>
    </source>
</reference>
<comment type="caution">
    <text evidence="3">The sequence shown here is derived from an EMBL/GenBank/DDBJ whole genome shotgun (WGS) entry which is preliminary data.</text>
</comment>
<evidence type="ECO:0000313" key="3">
    <source>
        <dbReference type="EMBL" id="MBD7982793.1"/>
    </source>
</evidence>
<keyword evidence="2" id="KW-0472">Membrane</keyword>
<evidence type="ECO:0000256" key="1">
    <source>
        <dbReference type="SAM" id="MobiDB-lite"/>
    </source>
</evidence>
<sequence>MSSERHHDAYMHDVLAEAGADAEQQATKPPRSRVPLILLGVGVGVVAITALVLAWLTFGPGSDAKDEPGPRPSAAATPSTAPIVEAPPLAPPEAGAPETPETADPGATLEQMRGVTFDEIAAATSAIADAPNADAQVLAQAKTALRKVEILADLGEGVTVADLAEARAELATSVEQVTASQVAWQANHDAEQVKAKQAASDQAVADQRAQNIANPPTVCLKNPSGEVVDFGNGTIAEAINTARRGAGLPAVQVGHTAATAGSATDMATAGGLWVAPGQSLAGCARSVDALVGQWTRDPASAAQILAPNLTRVDVSVATSAGMLYAAATFTR</sequence>
<protein>
    <recommendedName>
        <fullName evidence="5">DUF881 domain-containing protein</fullName>
    </recommendedName>
</protein>
<name>A0ABR8U428_9CELL</name>
<keyword evidence="2" id="KW-1133">Transmembrane helix</keyword>
<feature type="region of interest" description="Disordered" evidence="1">
    <location>
        <begin position="63"/>
        <end position="106"/>
    </location>
</feature>
<gene>
    <name evidence="3" type="ORF">H9641_19030</name>
</gene>
<proteinExistence type="predicted"/>
<dbReference type="EMBL" id="JACSQF010000029">
    <property type="protein sequence ID" value="MBD7982793.1"/>
    <property type="molecule type" value="Genomic_DNA"/>
</dbReference>
<feature type="transmembrane region" description="Helical" evidence="2">
    <location>
        <begin position="36"/>
        <end position="58"/>
    </location>
</feature>
<keyword evidence="2" id="KW-0812">Transmembrane</keyword>
<evidence type="ECO:0000313" key="4">
    <source>
        <dbReference type="Proteomes" id="UP000655570"/>
    </source>
</evidence>